<dbReference type="InterPro" id="IPR000835">
    <property type="entry name" value="HTH_MarR-typ"/>
</dbReference>
<sequence length="248" mass="28741">MEIDRNSASSWERTSRKDQWILELKQKVSVLQKKFQAEDDEERQWMIQRCNQPELIELLREMTVTMLHVVDAVGRLEPVNGITISKQFGIPKGSVSKITKRLVDKQILHMENLPDNKKEIIFTLTPAGREIFKLHGALHEQMDLGISLFLRRYSEDELRFLNRSMQDTIDASWVNFEDSEEPSLIQGEAGEMCLPEDQLKTEGVPLSVFGSETEEIERILSMLRRLDSPSLKRAEAILTDVFFTEFDE</sequence>
<dbReference type="KEGG" id="pvo:PVOR_30733"/>
<dbReference type="EMBL" id="ADHJ01000053">
    <property type="protein sequence ID" value="EFU38469.1"/>
    <property type="molecule type" value="Genomic_DNA"/>
</dbReference>
<evidence type="ECO:0000313" key="6">
    <source>
        <dbReference type="Proteomes" id="UP000003094"/>
    </source>
</evidence>
<keyword evidence="3" id="KW-0804">Transcription</keyword>
<dbReference type="SMART" id="SM00347">
    <property type="entry name" value="HTH_MARR"/>
    <property type="match status" value="1"/>
</dbReference>
<reference evidence="5 6" key="1">
    <citation type="journal article" date="2010" name="BMC Genomics">
        <title>Genome sequence of the pattern forming Paenibacillus vortex bacterium reveals potential for thriving in complex environments.</title>
        <authorList>
            <person name="Sirota-Madi A."/>
            <person name="Olender T."/>
            <person name="Helman Y."/>
            <person name="Ingham C."/>
            <person name="Brainis I."/>
            <person name="Roth D."/>
            <person name="Hagi E."/>
            <person name="Brodsky L."/>
            <person name="Leshkowitz D."/>
            <person name="Galatenko V."/>
            <person name="Nikolaev V."/>
            <person name="Mugasimangalam R.C."/>
            <person name="Bransburg-Zabary S."/>
            <person name="Gutnick D.L."/>
            <person name="Lancet D."/>
            <person name="Ben-Jacob E."/>
        </authorList>
    </citation>
    <scope>NUCLEOTIDE SEQUENCE [LARGE SCALE GENOMIC DNA]</scope>
    <source>
        <strain evidence="5 6">V453</strain>
    </source>
</reference>
<keyword evidence="2" id="KW-0238">DNA-binding</keyword>
<dbReference type="Gene3D" id="1.10.10.10">
    <property type="entry name" value="Winged helix-like DNA-binding domain superfamily/Winged helix DNA-binding domain"/>
    <property type="match status" value="1"/>
</dbReference>
<keyword evidence="1" id="KW-0805">Transcription regulation</keyword>
<dbReference type="AlphaFoldDB" id="A0A2R9SM73"/>
<proteinExistence type="predicted"/>
<dbReference type="SUPFAM" id="SSF46785">
    <property type="entry name" value="Winged helix' DNA-binding domain"/>
    <property type="match status" value="1"/>
</dbReference>
<comment type="caution">
    <text evidence="5">The sequence shown here is derived from an EMBL/GenBank/DDBJ whole genome shotgun (WGS) entry which is preliminary data.</text>
</comment>
<feature type="domain" description="HTH marR-type" evidence="4">
    <location>
        <begin position="56"/>
        <end position="158"/>
    </location>
</feature>
<organism evidence="5 6">
    <name type="scientific">Paenibacillus vortex V453</name>
    <dbReference type="NCBI Taxonomy" id="715225"/>
    <lineage>
        <taxon>Bacteria</taxon>
        <taxon>Bacillati</taxon>
        <taxon>Bacillota</taxon>
        <taxon>Bacilli</taxon>
        <taxon>Bacillales</taxon>
        <taxon>Paenibacillaceae</taxon>
        <taxon>Paenibacillus</taxon>
    </lineage>
</organism>
<protein>
    <submittedName>
        <fullName evidence="5">MarR family transcriptional regulator</fullName>
    </submittedName>
</protein>
<evidence type="ECO:0000259" key="4">
    <source>
        <dbReference type="SMART" id="SM00347"/>
    </source>
</evidence>
<dbReference type="InterPro" id="IPR036388">
    <property type="entry name" value="WH-like_DNA-bd_sf"/>
</dbReference>
<dbReference type="GO" id="GO:0003677">
    <property type="term" value="F:DNA binding"/>
    <property type="evidence" value="ECO:0007669"/>
    <property type="project" value="UniProtKB-KW"/>
</dbReference>
<name>A0A2R9SM73_9BACL</name>
<dbReference type="GO" id="GO:0003700">
    <property type="term" value="F:DNA-binding transcription factor activity"/>
    <property type="evidence" value="ECO:0007669"/>
    <property type="project" value="InterPro"/>
</dbReference>
<dbReference type="PANTHER" id="PTHR35790:SF4">
    <property type="entry name" value="HTH-TYPE TRANSCRIPTIONAL REGULATOR PCHR"/>
    <property type="match status" value="1"/>
</dbReference>
<dbReference type="Proteomes" id="UP000003094">
    <property type="component" value="Unassembled WGS sequence"/>
</dbReference>
<evidence type="ECO:0000313" key="5">
    <source>
        <dbReference type="EMBL" id="EFU38469.1"/>
    </source>
</evidence>
<dbReference type="RefSeq" id="WP_006212843.1">
    <property type="nucleotide sequence ID" value="NZ_ADHJ01000053.1"/>
</dbReference>
<dbReference type="InterPro" id="IPR052067">
    <property type="entry name" value="Metal_resp_HTH_trans_reg"/>
</dbReference>
<evidence type="ECO:0000256" key="1">
    <source>
        <dbReference type="ARBA" id="ARBA00023015"/>
    </source>
</evidence>
<gene>
    <name evidence="5" type="ORF">PVOR_30733</name>
</gene>
<evidence type="ECO:0000256" key="3">
    <source>
        <dbReference type="ARBA" id="ARBA00023163"/>
    </source>
</evidence>
<dbReference type="PANTHER" id="PTHR35790">
    <property type="entry name" value="HTH-TYPE TRANSCRIPTIONAL REGULATOR PCHR"/>
    <property type="match status" value="1"/>
</dbReference>
<dbReference type="InterPro" id="IPR036390">
    <property type="entry name" value="WH_DNA-bd_sf"/>
</dbReference>
<keyword evidence="6" id="KW-1185">Reference proteome</keyword>
<accession>A0A2R9SM73</accession>
<evidence type="ECO:0000256" key="2">
    <source>
        <dbReference type="ARBA" id="ARBA00023125"/>
    </source>
</evidence>